<comment type="caution">
    <text evidence="1">The sequence shown here is derived from an EMBL/GenBank/DDBJ whole genome shotgun (WGS) entry which is preliminary data.</text>
</comment>
<proteinExistence type="predicted"/>
<name>A0A4R7UTX3_9PSEU</name>
<organism evidence="1 2">
    <name type="scientific">Actinophytocola oryzae</name>
    <dbReference type="NCBI Taxonomy" id="502181"/>
    <lineage>
        <taxon>Bacteria</taxon>
        <taxon>Bacillati</taxon>
        <taxon>Actinomycetota</taxon>
        <taxon>Actinomycetes</taxon>
        <taxon>Pseudonocardiales</taxon>
        <taxon>Pseudonocardiaceae</taxon>
    </lineage>
</organism>
<dbReference type="AlphaFoldDB" id="A0A4R7UTX3"/>
<reference evidence="1 2" key="1">
    <citation type="submission" date="2019-03" db="EMBL/GenBank/DDBJ databases">
        <title>Genomic Encyclopedia of Archaeal and Bacterial Type Strains, Phase II (KMG-II): from individual species to whole genera.</title>
        <authorList>
            <person name="Goeker M."/>
        </authorList>
    </citation>
    <scope>NUCLEOTIDE SEQUENCE [LARGE SCALE GENOMIC DNA]</scope>
    <source>
        <strain evidence="1 2">DSM 45499</strain>
    </source>
</reference>
<protein>
    <submittedName>
        <fullName evidence="1">Uncharacterized protein</fullName>
    </submittedName>
</protein>
<keyword evidence="2" id="KW-1185">Reference proteome</keyword>
<evidence type="ECO:0000313" key="2">
    <source>
        <dbReference type="Proteomes" id="UP000294927"/>
    </source>
</evidence>
<sequence length="62" mass="6828">MTQRAWRPSVNAPLVVHYADTDRGLCGIPVDPTGTEGPTSTLCPECLTWQRRAGRTTDADER</sequence>
<gene>
    <name evidence="1" type="ORF">CLV71_124132</name>
</gene>
<dbReference type="RefSeq" id="WP_133908553.1">
    <property type="nucleotide sequence ID" value="NZ_SOCP01000024.1"/>
</dbReference>
<dbReference type="EMBL" id="SOCP01000024">
    <property type="protein sequence ID" value="TDV40113.1"/>
    <property type="molecule type" value="Genomic_DNA"/>
</dbReference>
<accession>A0A4R7UTX3</accession>
<evidence type="ECO:0000313" key="1">
    <source>
        <dbReference type="EMBL" id="TDV40113.1"/>
    </source>
</evidence>
<dbReference type="Proteomes" id="UP000294927">
    <property type="component" value="Unassembled WGS sequence"/>
</dbReference>